<keyword evidence="1" id="KW-0472">Membrane</keyword>
<comment type="caution">
    <text evidence="2">The sequence shown here is derived from an EMBL/GenBank/DDBJ whole genome shotgun (WGS) entry which is preliminary data.</text>
</comment>
<sequence>MGKKIAVTLLIIVGVSLLFFSGKLFSQKIFEEMNAVEISAVISNISVTGTGKNKEVKVFVTYSYNGVEYKSMPINYSNSDMRVGNIIKIKVNEMDPSEIYGDIYFIIVILFFFSLILFAVSIYLITTIKKDNGIEDDINTIQYHSTEENINSIVWEKANSQISEKISNILIKKKQQDKINALIVSIPFFSFTLPMIYFVFLEFSKGGELIVKILFLVLLVFFVLMWIIGVLIPTFFIKESFVNNYLVFEAKCIDVGRTTMLGSRGITKYYGYFQINGHNIFTRIEPDEYRNSAAIGKNYIFYKVDYSGGTKYKFNNKKSKQLNAIMFDKLNDST</sequence>
<feature type="transmembrane region" description="Helical" evidence="1">
    <location>
        <begin position="179"/>
        <end position="201"/>
    </location>
</feature>
<dbReference type="AlphaFoldDB" id="A0A5R8QCM7"/>
<keyword evidence="1" id="KW-1133">Transmembrane helix</keyword>
<reference evidence="2 3" key="1">
    <citation type="submission" date="2019-05" db="EMBL/GenBank/DDBJ databases">
        <title>Culicoidintestinum kansasii gen. nov., sp. nov. from the gastrointestinal tract of the biting midge, Culicoides sonorensis.</title>
        <authorList>
            <person name="Neupane S."/>
            <person name="Ghosh A."/>
            <person name="Gunther S."/>
            <person name="Martin K."/>
            <person name="Zurek L."/>
        </authorList>
    </citation>
    <scope>NUCLEOTIDE SEQUENCE [LARGE SCALE GENOMIC DNA]</scope>
    <source>
        <strain evidence="2 3">CS-1</strain>
    </source>
</reference>
<organism evidence="2 3">
    <name type="scientific">Culicoidibacter larvae</name>
    <dbReference type="NCBI Taxonomy" id="2579976"/>
    <lineage>
        <taxon>Bacteria</taxon>
        <taxon>Bacillati</taxon>
        <taxon>Bacillota</taxon>
        <taxon>Culicoidibacteria</taxon>
        <taxon>Culicoidibacterales</taxon>
        <taxon>Culicoidibacteraceae</taxon>
        <taxon>Culicoidibacter</taxon>
    </lineage>
</organism>
<name>A0A5R8QCM7_9FIRM</name>
<accession>A0A5R8QCM7</accession>
<keyword evidence="1" id="KW-0812">Transmembrane</keyword>
<keyword evidence="3" id="KW-1185">Reference proteome</keyword>
<dbReference type="Proteomes" id="UP000306912">
    <property type="component" value="Unassembled WGS sequence"/>
</dbReference>
<evidence type="ECO:0000313" key="2">
    <source>
        <dbReference type="EMBL" id="TLG74319.1"/>
    </source>
</evidence>
<evidence type="ECO:0000256" key="1">
    <source>
        <dbReference type="SAM" id="Phobius"/>
    </source>
</evidence>
<dbReference type="InParanoid" id="A0A5R8QCM7"/>
<feature type="transmembrane region" description="Helical" evidence="1">
    <location>
        <begin position="103"/>
        <end position="125"/>
    </location>
</feature>
<evidence type="ECO:0000313" key="3">
    <source>
        <dbReference type="Proteomes" id="UP000306912"/>
    </source>
</evidence>
<evidence type="ECO:0008006" key="4">
    <source>
        <dbReference type="Google" id="ProtNLM"/>
    </source>
</evidence>
<dbReference type="RefSeq" id="WP_138190870.1">
    <property type="nucleotide sequence ID" value="NZ_VBWP01000004.1"/>
</dbReference>
<gene>
    <name evidence="2" type="ORF">FEZ08_06325</name>
</gene>
<proteinExistence type="predicted"/>
<protein>
    <recommendedName>
        <fullName evidence="4">DUF3592 domain-containing protein</fullName>
    </recommendedName>
</protein>
<dbReference type="EMBL" id="VBWP01000004">
    <property type="protein sequence ID" value="TLG74319.1"/>
    <property type="molecule type" value="Genomic_DNA"/>
</dbReference>
<feature type="transmembrane region" description="Helical" evidence="1">
    <location>
        <begin position="213"/>
        <end position="237"/>
    </location>
</feature>